<dbReference type="EMBL" id="SKBQ01000139">
    <property type="protein sequence ID" value="TPX17556.1"/>
    <property type="molecule type" value="Genomic_DNA"/>
</dbReference>
<evidence type="ECO:0000256" key="2">
    <source>
        <dbReference type="ARBA" id="ARBA00022679"/>
    </source>
</evidence>
<organism evidence="6 7">
    <name type="scientific">Thyridium curvatum</name>
    <dbReference type="NCBI Taxonomy" id="1093900"/>
    <lineage>
        <taxon>Eukaryota</taxon>
        <taxon>Fungi</taxon>
        <taxon>Dikarya</taxon>
        <taxon>Ascomycota</taxon>
        <taxon>Pezizomycotina</taxon>
        <taxon>Sordariomycetes</taxon>
        <taxon>Sordariomycetidae</taxon>
        <taxon>Thyridiales</taxon>
        <taxon>Thyridiaceae</taxon>
        <taxon>Thyridium</taxon>
    </lineage>
</organism>
<evidence type="ECO:0000259" key="4">
    <source>
        <dbReference type="Pfam" id="PF00891"/>
    </source>
</evidence>
<evidence type="ECO:0000313" key="7">
    <source>
        <dbReference type="Proteomes" id="UP000319257"/>
    </source>
</evidence>
<dbReference type="InterPro" id="IPR001077">
    <property type="entry name" value="COMT_C"/>
</dbReference>
<dbReference type="GO" id="GO:0046983">
    <property type="term" value="F:protein dimerization activity"/>
    <property type="evidence" value="ECO:0007669"/>
    <property type="project" value="InterPro"/>
</dbReference>
<dbReference type="PANTHER" id="PTHR43712">
    <property type="entry name" value="PUTATIVE (AFU_ORTHOLOGUE AFUA_4G14580)-RELATED"/>
    <property type="match status" value="1"/>
</dbReference>
<keyword evidence="2" id="KW-0808">Transferase</keyword>
<feature type="domain" description="O-methyltransferase dimerisation" evidence="5">
    <location>
        <begin position="22"/>
        <end position="95"/>
    </location>
</feature>
<dbReference type="InterPro" id="IPR016461">
    <property type="entry name" value="COMT-like"/>
</dbReference>
<dbReference type="InterPro" id="IPR029063">
    <property type="entry name" value="SAM-dependent_MTases_sf"/>
</dbReference>
<dbReference type="InterPro" id="IPR036388">
    <property type="entry name" value="WH-like_DNA-bd_sf"/>
</dbReference>
<sequence>MATQATGRVDIRKALEGVSSHFLSLVEIGILRTFVDFKVFDLIPEEGDISLSELANKVHGDERLLERFSSYLVAAEMLTSPAPGRVAHTESSRHFQTGGPAAGFLVHVFNFFLRPMAYWPSFFDKNGLAEPKDLRMIPLGLATGHPDSSLYEVLDAEPTLARLFNLAQARSADIYCLKGVYDFSWIQSIGPQPGERLAIVDVGGGSGLALRDILIGNAYIPPQQCAVFDLPKTIEGAKRDLDDGLREVQMVGGTMLEPFPEVVRGAVVYQFRRVLSDFPDDSIVQALRQVRDACLPDSRILVIEEFIQPSRSKFTIAQDVSVMNFGGKRRSEQMFRELAGLANLRCNGLHEAPGGVFGVLEMVPV</sequence>
<evidence type="ECO:0000256" key="1">
    <source>
        <dbReference type="ARBA" id="ARBA00022603"/>
    </source>
</evidence>
<keyword evidence="3" id="KW-0949">S-adenosyl-L-methionine</keyword>
<dbReference type="AlphaFoldDB" id="A0A507BE11"/>
<dbReference type="InterPro" id="IPR036390">
    <property type="entry name" value="WH_DNA-bd_sf"/>
</dbReference>
<dbReference type="GO" id="GO:0008171">
    <property type="term" value="F:O-methyltransferase activity"/>
    <property type="evidence" value="ECO:0007669"/>
    <property type="project" value="InterPro"/>
</dbReference>
<dbReference type="OrthoDB" id="1535081at2759"/>
<evidence type="ECO:0000313" key="6">
    <source>
        <dbReference type="EMBL" id="TPX17556.1"/>
    </source>
</evidence>
<keyword evidence="1" id="KW-0489">Methyltransferase</keyword>
<name>A0A507BE11_9PEZI</name>
<dbReference type="Gene3D" id="3.40.50.150">
    <property type="entry name" value="Vaccinia Virus protein VP39"/>
    <property type="match status" value="1"/>
</dbReference>
<dbReference type="InterPro" id="IPR012967">
    <property type="entry name" value="COMT_dimerisation"/>
</dbReference>
<dbReference type="Proteomes" id="UP000319257">
    <property type="component" value="Unassembled WGS sequence"/>
</dbReference>
<dbReference type="Pfam" id="PF08100">
    <property type="entry name" value="Dimerisation"/>
    <property type="match status" value="1"/>
</dbReference>
<evidence type="ECO:0000256" key="3">
    <source>
        <dbReference type="ARBA" id="ARBA00022691"/>
    </source>
</evidence>
<dbReference type="GO" id="GO:0032259">
    <property type="term" value="P:methylation"/>
    <property type="evidence" value="ECO:0007669"/>
    <property type="project" value="UniProtKB-KW"/>
</dbReference>
<dbReference type="SUPFAM" id="SSF53335">
    <property type="entry name" value="S-adenosyl-L-methionine-dependent methyltransferases"/>
    <property type="match status" value="1"/>
</dbReference>
<dbReference type="SUPFAM" id="SSF46785">
    <property type="entry name" value="Winged helix' DNA-binding domain"/>
    <property type="match status" value="1"/>
</dbReference>
<reference evidence="6 7" key="1">
    <citation type="submission" date="2019-06" db="EMBL/GenBank/DDBJ databases">
        <title>Draft genome sequence of the filamentous fungus Phialemoniopsis curvata isolated from diesel fuel.</title>
        <authorList>
            <person name="Varaljay V.A."/>
            <person name="Lyon W.J."/>
            <person name="Crouch A.L."/>
            <person name="Drake C.E."/>
            <person name="Hollomon J.M."/>
            <person name="Nadeau L.J."/>
            <person name="Nunn H.S."/>
            <person name="Stevenson B.S."/>
            <person name="Bojanowski C.L."/>
            <person name="Crookes-Goodson W.J."/>
        </authorList>
    </citation>
    <scope>NUCLEOTIDE SEQUENCE [LARGE SCALE GENOMIC DNA]</scope>
    <source>
        <strain evidence="6 7">D216</strain>
    </source>
</reference>
<keyword evidence="7" id="KW-1185">Reference proteome</keyword>
<dbReference type="Gene3D" id="1.10.10.10">
    <property type="entry name" value="Winged helix-like DNA-binding domain superfamily/Winged helix DNA-binding domain"/>
    <property type="match status" value="1"/>
</dbReference>
<dbReference type="PANTHER" id="PTHR43712:SF16">
    <property type="entry name" value="O-METHYLTRANSFERASE ELCB"/>
    <property type="match status" value="1"/>
</dbReference>
<feature type="domain" description="O-methyltransferase C-terminal" evidence="4">
    <location>
        <begin position="198"/>
        <end position="342"/>
    </location>
</feature>
<dbReference type="GeneID" id="41979596"/>
<dbReference type="PROSITE" id="PS51683">
    <property type="entry name" value="SAM_OMT_II"/>
    <property type="match status" value="1"/>
</dbReference>
<gene>
    <name evidence="6" type="ORF">E0L32_012149</name>
</gene>
<comment type="caution">
    <text evidence="6">The sequence shown here is derived from an EMBL/GenBank/DDBJ whole genome shotgun (WGS) entry which is preliminary data.</text>
</comment>
<dbReference type="Pfam" id="PF00891">
    <property type="entry name" value="Methyltransf_2"/>
    <property type="match status" value="1"/>
</dbReference>
<dbReference type="PIRSF" id="PIRSF005739">
    <property type="entry name" value="O-mtase"/>
    <property type="match status" value="1"/>
</dbReference>
<proteinExistence type="predicted"/>
<dbReference type="InParanoid" id="A0A507BE11"/>
<dbReference type="RefSeq" id="XP_030999267.1">
    <property type="nucleotide sequence ID" value="XM_031134958.1"/>
</dbReference>
<evidence type="ECO:0000259" key="5">
    <source>
        <dbReference type="Pfam" id="PF08100"/>
    </source>
</evidence>
<protein>
    <submittedName>
        <fullName evidence="6">Uncharacterized protein</fullName>
    </submittedName>
</protein>
<accession>A0A507BE11</accession>